<feature type="region of interest" description="Disordered" evidence="1">
    <location>
        <begin position="60"/>
        <end position="82"/>
    </location>
</feature>
<gene>
    <name evidence="3" type="primary">PLEST010112</name>
    <name evidence="3" type="ORF">PLESTB_001289000</name>
</gene>
<dbReference type="AlphaFoldDB" id="A0A9W6BTG0"/>
<feature type="transmembrane region" description="Helical" evidence="2">
    <location>
        <begin position="140"/>
        <end position="161"/>
    </location>
</feature>
<keyword evidence="2" id="KW-0472">Membrane</keyword>
<dbReference type="EMBL" id="BRXU01000020">
    <property type="protein sequence ID" value="GLC57917.1"/>
    <property type="molecule type" value="Genomic_DNA"/>
</dbReference>
<proteinExistence type="predicted"/>
<protein>
    <submittedName>
        <fullName evidence="3">Uncharacterized protein</fullName>
    </submittedName>
</protein>
<comment type="caution">
    <text evidence="3">The sequence shown here is derived from an EMBL/GenBank/DDBJ whole genome shotgun (WGS) entry which is preliminary data.</text>
</comment>
<name>A0A9W6BTG0_9CHLO</name>
<dbReference type="Proteomes" id="UP001165080">
    <property type="component" value="Unassembled WGS sequence"/>
</dbReference>
<keyword evidence="2" id="KW-0812">Transmembrane</keyword>
<evidence type="ECO:0000256" key="1">
    <source>
        <dbReference type="SAM" id="MobiDB-lite"/>
    </source>
</evidence>
<accession>A0A9W6BTG0</accession>
<reference evidence="3 4" key="1">
    <citation type="journal article" date="2023" name="Commun. Biol.">
        <title>Reorganization of the ancestral sex-determining regions during the evolution of trioecy in Pleodorina starrii.</title>
        <authorList>
            <person name="Takahashi K."/>
            <person name="Suzuki S."/>
            <person name="Kawai-Toyooka H."/>
            <person name="Yamamoto K."/>
            <person name="Hamaji T."/>
            <person name="Ootsuki R."/>
            <person name="Yamaguchi H."/>
            <person name="Kawachi M."/>
            <person name="Higashiyama T."/>
            <person name="Nozaki H."/>
        </authorList>
    </citation>
    <scope>NUCLEOTIDE SEQUENCE [LARGE SCALE GENOMIC DNA]</scope>
    <source>
        <strain evidence="3 4">NIES-4479</strain>
    </source>
</reference>
<evidence type="ECO:0000313" key="3">
    <source>
        <dbReference type="EMBL" id="GLC57917.1"/>
    </source>
</evidence>
<feature type="transmembrane region" description="Helical" evidence="2">
    <location>
        <begin position="97"/>
        <end position="120"/>
    </location>
</feature>
<sequence length="168" mass="17627">MSVLMLSSRCSHAAIAKSRRSANPTCPGRIAHISARALPEQGEDISEAMKADLERLRAKSGSGAGSSASGSPGASQQSSRVEEAGPLSGFKDTLDKLLIGDFFLVLFILAWLAAGVAQNALSGGQGSPLLDAWYPLWPLLWQPALGVLMAGALVSGGLGWLREQQEKR</sequence>
<keyword evidence="4" id="KW-1185">Reference proteome</keyword>
<dbReference type="OrthoDB" id="530005at2759"/>
<feature type="compositionally biased region" description="Low complexity" evidence="1">
    <location>
        <begin position="65"/>
        <end position="79"/>
    </location>
</feature>
<evidence type="ECO:0000256" key="2">
    <source>
        <dbReference type="SAM" id="Phobius"/>
    </source>
</evidence>
<evidence type="ECO:0000313" key="4">
    <source>
        <dbReference type="Proteomes" id="UP001165080"/>
    </source>
</evidence>
<keyword evidence="2" id="KW-1133">Transmembrane helix</keyword>
<organism evidence="3 4">
    <name type="scientific">Pleodorina starrii</name>
    <dbReference type="NCBI Taxonomy" id="330485"/>
    <lineage>
        <taxon>Eukaryota</taxon>
        <taxon>Viridiplantae</taxon>
        <taxon>Chlorophyta</taxon>
        <taxon>core chlorophytes</taxon>
        <taxon>Chlorophyceae</taxon>
        <taxon>CS clade</taxon>
        <taxon>Chlamydomonadales</taxon>
        <taxon>Volvocaceae</taxon>
        <taxon>Pleodorina</taxon>
    </lineage>
</organism>